<dbReference type="Gramene" id="KCW72273">
    <property type="protein sequence ID" value="KCW72273"/>
    <property type="gene ID" value="EUGRSUZ_E00734"/>
</dbReference>
<proteinExistence type="predicted"/>
<organism evidence="1">
    <name type="scientific">Eucalyptus grandis</name>
    <name type="common">Flooded gum</name>
    <dbReference type="NCBI Taxonomy" id="71139"/>
    <lineage>
        <taxon>Eukaryota</taxon>
        <taxon>Viridiplantae</taxon>
        <taxon>Streptophyta</taxon>
        <taxon>Embryophyta</taxon>
        <taxon>Tracheophyta</taxon>
        <taxon>Spermatophyta</taxon>
        <taxon>Magnoliopsida</taxon>
        <taxon>eudicotyledons</taxon>
        <taxon>Gunneridae</taxon>
        <taxon>Pentapetalae</taxon>
        <taxon>rosids</taxon>
        <taxon>malvids</taxon>
        <taxon>Myrtales</taxon>
        <taxon>Myrtaceae</taxon>
        <taxon>Myrtoideae</taxon>
        <taxon>Eucalypteae</taxon>
        <taxon>Eucalyptus</taxon>
    </lineage>
</organism>
<name>A0A059C1C7_EUCGR</name>
<gene>
    <name evidence="1" type="ORF">EUGRSUZ_E00734</name>
</gene>
<dbReference type="EMBL" id="KK198757">
    <property type="protein sequence ID" value="KCW72273.1"/>
    <property type="molecule type" value="Genomic_DNA"/>
</dbReference>
<sequence length="127" mass="14485">MPLAKYNQSLKSANTSANHRARQKVLNNPLQLSCLTQSLIGKPHGWNFLQRCTFLCLLEICIPTLNLPLGMFLHSNGDRNVQAPHCSFLHGYESTVYYLHQHFYKHEVLVLNPPAKFDPTRVTARAK</sequence>
<dbReference type="AlphaFoldDB" id="A0A059C1C7"/>
<dbReference type="InParanoid" id="A0A059C1C7"/>
<accession>A0A059C1C7</accession>
<reference evidence="1" key="1">
    <citation type="submission" date="2013-07" db="EMBL/GenBank/DDBJ databases">
        <title>The genome of Eucalyptus grandis.</title>
        <authorList>
            <person name="Schmutz J."/>
            <person name="Hayes R."/>
            <person name="Myburg A."/>
            <person name="Tuskan G."/>
            <person name="Grattapaglia D."/>
            <person name="Rokhsar D.S."/>
        </authorList>
    </citation>
    <scope>NUCLEOTIDE SEQUENCE</scope>
    <source>
        <tissue evidence="1">Leaf extractions</tissue>
    </source>
</reference>
<evidence type="ECO:0000313" key="1">
    <source>
        <dbReference type="EMBL" id="KCW72273.1"/>
    </source>
</evidence>
<protein>
    <submittedName>
        <fullName evidence="1">Uncharacterized protein</fullName>
    </submittedName>
</protein>